<protein>
    <recommendedName>
        <fullName evidence="5">Lipoprotein</fullName>
    </recommendedName>
</protein>
<reference evidence="4" key="1">
    <citation type="submission" date="2015-07" db="EMBL/GenBank/DDBJ databases">
        <title>Draft genome sequence of Streptomyces sp. CMAA 1322, a bacterium isolated from Caatinga biome, from dry forest semiarid of Brazil.</title>
        <authorList>
            <person name="Santos S.N."/>
            <person name="Gacesa R."/>
            <person name="Taketani R.G."/>
            <person name="Long P.F."/>
            <person name="Melo I.S."/>
        </authorList>
    </citation>
    <scope>NUCLEOTIDE SEQUENCE [LARGE SCALE GENOMIC DNA]</scope>
    <source>
        <strain evidence="4">CMAA 1322</strain>
    </source>
</reference>
<dbReference type="AlphaFoldDB" id="A0A0K9XG17"/>
<sequence length="198" mass="19410">MRRAGRRTARGAAIGAALSAVCVLAAGCGIRGTAVPVDAGSAPSRASCLVRPGATASPSPGAMALPVQLLCASQLVAVVRPLAPSGHGGAPGVAQALLDELRRPLSSAEESAGFSTEVPPRLTVTGGRKGDPPGTLRLSTAPDALSPKALSQIVCTFAGTAAAGGRSTVLLGGPGSEAPRSYPCTDETRARPESAPGG</sequence>
<dbReference type="EMBL" id="LFXA01000009">
    <property type="protein sequence ID" value="KNB51627.1"/>
    <property type="molecule type" value="Genomic_DNA"/>
</dbReference>
<evidence type="ECO:0000313" key="4">
    <source>
        <dbReference type="Proteomes" id="UP000037288"/>
    </source>
</evidence>
<evidence type="ECO:0000313" key="3">
    <source>
        <dbReference type="EMBL" id="KNB51627.1"/>
    </source>
</evidence>
<keyword evidence="2" id="KW-0732">Signal</keyword>
<keyword evidence="4" id="KW-1185">Reference proteome</keyword>
<proteinExistence type="predicted"/>
<dbReference type="PATRIC" id="fig|1678637.3.peg.3202"/>
<feature type="signal peptide" evidence="2">
    <location>
        <begin position="1"/>
        <end position="25"/>
    </location>
</feature>
<feature type="region of interest" description="Disordered" evidence="1">
    <location>
        <begin position="108"/>
        <end position="143"/>
    </location>
</feature>
<evidence type="ECO:0000256" key="1">
    <source>
        <dbReference type="SAM" id="MobiDB-lite"/>
    </source>
</evidence>
<comment type="caution">
    <text evidence="3">The sequence shown here is derived from an EMBL/GenBank/DDBJ whole genome shotgun (WGS) entry which is preliminary data.</text>
</comment>
<evidence type="ECO:0000256" key="2">
    <source>
        <dbReference type="SAM" id="SignalP"/>
    </source>
</evidence>
<dbReference type="PROSITE" id="PS51257">
    <property type="entry name" value="PROKAR_LIPOPROTEIN"/>
    <property type="match status" value="1"/>
</dbReference>
<feature type="region of interest" description="Disordered" evidence="1">
    <location>
        <begin position="166"/>
        <end position="198"/>
    </location>
</feature>
<name>A0A0K9XG17_9ACTN</name>
<accession>A0A0K9XG17</accession>
<dbReference type="OrthoDB" id="4331879at2"/>
<feature type="chain" id="PRO_5005532431" description="Lipoprotein" evidence="2">
    <location>
        <begin position="26"/>
        <end position="198"/>
    </location>
</feature>
<dbReference type="STRING" id="1678637.AC230_14860"/>
<dbReference type="Proteomes" id="UP000037288">
    <property type="component" value="Unassembled WGS sequence"/>
</dbReference>
<gene>
    <name evidence="3" type="ORF">AC230_14860</name>
</gene>
<evidence type="ECO:0008006" key="5">
    <source>
        <dbReference type="Google" id="ProtNLM"/>
    </source>
</evidence>
<organism evidence="3 4">
    <name type="scientific">Streptomyces caatingaensis</name>
    <dbReference type="NCBI Taxonomy" id="1678637"/>
    <lineage>
        <taxon>Bacteria</taxon>
        <taxon>Bacillati</taxon>
        <taxon>Actinomycetota</taxon>
        <taxon>Actinomycetes</taxon>
        <taxon>Kitasatosporales</taxon>
        <taxon>Streptomycetaceae</taxon>
        <taxon>Streptomyces</taxon>
    </lineage>
</organism>
<dbReference type="RefSeq" id="WP_049716637.1">
    <property type="nucleotide sequence ID" value="NZ_LFXA01000009.1"/>
</dbReference>